<feature type="chain" id="PRO_5002331429" evidence="1">
    <location>
        <begin position="22"/>
        <end position="347"/>
    </location>
</feature>
<dbReference type="GO" id="GO:0016020">
    <property type="term" value="C:membrane"/>
    <property type="evidence" value="ECO:0007669"/>
    <property type="project" value="InterPro"/>
</dbReference>
<dbReference type="Proteomes" id="UP000032544">
    <property type="component" value="Unassembled WGS sequence"/>
</dbReference>
<proteinExistence type="predicted"/>
<gene>
    <name evidence="2" type="ORF">LH29_02940</name>
</gene>
<dbReference type="Pfam" id="PF07396">
    <property type="entry name" value="Porin_O_P"/>
    <property type="match status" value="1"/>
</dbReference>
<feature type="signal peptide" evidence="1">
    <location>
        <begin position="1"/>
        <end position="21"/>
    </location>
</feature>
<evidence type="ECO:0000313" key="2">
    <source>
        <dbReference type="EMBL" id="KJF44462.1"/>
    </source>
</evidence>
<dbReference type="Gene3D" id="2.40.160.10">
    <property type="entry name" value="Porin"/>
    <property type="match status" value="1"/>
</dbReference>
<dbReference type="SUPFAM" id="SSF56935">
    <property type="entry name" value="Porins"/>
    <property type="match status" value="1"/>
</dbReference>
<organism evidence="2 3">
    <name type="scientific">Draconibacterium sediminis</name>
    <dbReference type="NCBI Taxonomy" id="1544798"/>
    <lineage>
        <taxon>Bacteria</taxon>
        <taxon>Pseudomonadati</taxon>
        <taxon>Bacteroidota</taxon>
        <taxon>Bacteroidia</taxon>
        <taxon>Marinilabiliales</taxon>
        <taxon>Prolixibacteraceae</taxon>
        <taxon>Draconibacterium</taxon>
    </lineage>
</organism>
<evidence type="ECO:0000313" key="3">
    <source>
        <dbReference type="Proteomes" id="UP000032544"/>
    </source>
</evidence>
<keyword evidence="1" id="KW-0732">Signal</keyword>
<dbReference type="OrthoDB" id="9807854at2"/>
<dbReference type="InterPro" id="IPR023614">
    <property type="entry name" value="Porin_dom_sf"/>
</dbReference>
<dbReference type="AlphaFoldDB" id="A0A0D8JC14"/>
<dbReference type="RefSeq" id="WP_045026018.1">
    <property type="nucleotide sequence ID" value="NZ_JRHC01000001.1"/>
</dbReference>
<dbReference type="STRING" id="1544798.LH29_02940"/>
<sequence length="347" mass="39021">MLRKLLFILSAACLLAYNAQAQGCSEPASDEGVSVFGYLQAQYDYGFAEGDNTNTFGFNRSRIGVMGNIPYDFSYYVLVETSPFKKDGPKAYLLDAFITYKRFSFAKVSLGSFKSPFGQELGTPCHSLYTINRSKFVNELTAPDRDMGLMVLGGSDTTLIQYSVALMNGTGLLVKDADKYKDVVGRVLVQPFDWMHVGGSFRVGKATSQDETVTEPDERTRWGAEFEVEKYGFLVQGEYIWAEDKGSYLVGGGCGGDPELVQGSVEREGLSIMALYNLTYNFQPVIKYENYNSDLSLGNNNMEHITTVGFNYFFNEWTRLQVNYEYKAEWANEISNDMIMVQLQVRF</sequence>
<dbReference type="GO" id="GO:0015288">
    <property type="term" value="F:porin activity"/>
    <property type="evidence" value="ECO:0007669"/>
    <property type="project" value="InterPro"/>
</dbReference>
<dbReference type="InterPro" id="IPR010870">
    <property type="entry name" value="Porin_O/P"/>
</dbReference>
<name>A0A0D8JC14_9BACT</name>
<comment type="caution">
    <text evidence="2">The sequence shown here is derived from an EMBL/GenBank/DDBJ whole genome shotgun (WGS) entry which is preliminary data.</text>
</comment>
<keyword evidence="3" id="KW-1185">Reference proteome</keyword>
<evidence type="ECO:0000256" key="1">
    <source>
        <dbReference type="SAM" id="SignalP"/>
    </source>
</evidence>
<protein>
    <submittedName>
        <fullName evidence="2">Uncharacterized protein</fullName>
    </submittedName>
</protein>
<dbReference type="EMBL" id="JRHC01000001">
    <property type="protein sequence ID" value="KJF44462.1"/>
    <property type="molecule type" value="Genomic_DNA"/>
</dbReference>
<accession>A0A0D8JC14</accession>
<reference evidence="2 3" key="1">
    <citation type="submission" date="2014-09" db="EMBL/GenBank/DDBJ databases">
        <title>Draft Genome Sequence of Draconibacterium sp. JN14CK-3.</title>
        <authorList>
            <person name="Dong C."/>
            <person name="Lai Q."/>
            <person name="Shao Z."/>
        </authorList>
    </citation>
    <scope>NUCLEOTIDE SEQUENCE [LARGE SCALE GENOMIC DNA]</scope>
    <source>
        <strain evidence="2 3">JN14CK-3</strain>
    </source>
</reference>